<dbReference type="OrthoDB" id="7848601at2"/>
<sequence>MAKKVEIILLRATVLEPGEIAVPRIEPYDVDEKVAADLVHRGRAKLVNDNVSDTGGESAYDALLDSVDSAIRNLKPEDFGSDGKPKLDPIRRLLPQDAKAINTAVRDEVWEDLLEDGFEAPKAS</sequence>
<dbReference type="STRING" id="364199.SAMN04489858_101104"/>
<accession>A0A1H9YB54</accession>
<name>A0A1H9YB54_9RHOB</name>
<dbReference type="Proteomes" id="UP000199180">
    <property type="component" value="Unassembled WGS sequence"/>
</dbReference>
<reference evidence="1 2" key="1">
    <citation type="submission" date="2016-10" db="EMBL/GenBank/DDBJ databases">
        <authorList>
            <person name="de Groot N.N."/>
        </authorList>
    </citation>
    <scope>NUCLEOTIDE SEQUENCE [LARGE SCALE GENOMIC DNA]</scope>
    <source>
        <strain evidence="1 2">DSM 17862</strain>
    </source>
</reference>
<gene>
    <name evidence="1" type="ORF">SAMN04489858_101104</name>
</gene>
<dbReference type="EMBL" id="FOHO01000001">
    <property type="protein sequence ID" value="SES66161.1"/>
    <property type="molecule type" value="Genomic_DNA"/>
</dbReference>
<proteinExistence type="predicted"/>
<dbReference type="RefSeq" id="WP_090731633.1">
    <property type="nucleotide sequence ID" value="NZ_FOHO01000001.1"/>
</dbReference>
<evidence type="ECO:0000313" key="2">
    <source>
        <dbReference type="Proteomes" id="UP000199180"/>
    </source>
</evidence>
<dbReference type="AlphaFoldDB" id="A0A1H9YB54"/>
<protein>
    <submittedName>
        <fullName evidence="1">Uncharacterized protein</fullName>
    </submittedName>
</protein>
<evidence type="ECO:0000313" key="1">
    <source>
        <dbReference type="EMBL" id="SES66161.1"/>
    </source>
</evidence>
<organism evidence="1 2">
    <name type="scientific">Paracoccus homiensis</name>
    <dbReference type="NCBI Taxonomy" id="364199"/>
    <lineage>
        <taxon>Bacteria</taxon>
        <taxon>Pseudomonadati</taxon>
        <taxon>Pseudomonadota</taxon>
        <taxon>Alphaproteobacteria</taxon>
        <taxon>Rhodobacterales</taxon>
        <taxon>Paracoccaceae</taxon>
        <taxon>Paracoccus</taxon>
    </lineage>
</organism>
<keyword evidence="2" id="KW-1185">Reference proteome</keyword>